<accession>A0A6J8C2D2</accession>
<keyword evidence="5" id="KW-1015">Disulfide bond</keyword>
<feature type="domain" description="Glycosyl transferase 64" evidence="7">
    <location>
        <begin position="680"/>
        <end position="901"/>
    </location>
</feature>
<comment type="similarity">
    <text evidence="2">Belongs to the glycosyltransferase 47 family.</text>
</comment>
<dbReference type="AlphaFoldDB" id="A0A6J8C2D2"/>
<dbReference type="GO" id="GO:0005789">
    <property type="term" value="C:endoplasmic reticulum membrane"/>
    <property type="evidence" value="ECO:0007669"/>
    <property type="project" value="UniProtKB-SubCell"/>
</dbReference>
<dbReference type="EC" id="2.4.1.224" evidence="8"/>
<dbReference type="OrthoDB" id="6074443at2759"/>
<keyword evidence="6" id="KW-1133">Transmembrane helix</keyword>
<dbReference type="InterPro" id="IPR029063">
    <property type="entry name" value="SAM-dependent_MTases_sf"/>
</dbReference>
<evidence type="ECO:0000256" key="4">
    <source>
        <dbReference type="ARBA" id="ARBA00023136"/>
    </source>
</evidence>
<dbReference type="InterPro" id="IPR015338">
    <property type="entry name" value="GT64_dom"/>
</dbReference>
<keyword evidence="3 8" id="KW-0808">Transferase</keyword>
<evidence type="ECO:0000256" key="2">
    <source>
        <dbReference type="ARBA" id="ARBA00010271"/>
    </source>
</evidence>
<dbReference type="Pfam" id="PF09258">
    <property type="entry name" value="Glyco_transf_64"/>
    <property type="match status" value="1"/>
</dbReference>
<dbReference type="PANTHER" id="PTHR48261">
    <property type="entry name" value="ACETYLGLUCOSAMINYLTRANSFERASE"/>
    <property type="match status" value="1"/>
</dbReference>
<evidence type="ECO:0000313" key="9">
    <source>
        <dbReference type="Proteomes" id="UP000507470"/>
    </source>
</evidence>
<dbReference type="GO" id="GO:1901135">
    <property type="term" value="P:carbohydrate derivative metabolic process"/>
    <property type="evidence" value="ECO:0007669"/>
    <property type="project" value="UniProtKB-ARBA"/>
</dbReference>
<dbReference type="Gene3D" id="3.90.550.10">
    <property type="entry name" value="Spore Coat Polysaccharide Biosynthesis Protein SpsA, Chain A"/>
    <property type="match status" value="1"/>
</dbReference>
<evidence type="ECO:0000313" key="8">
    <source>
        <dbReference type="EMBL" id="CAC5389229.1"/>
    </source>
</evidence>
<evidence type="ECO:0000256" key="5">
    <source>
        <dbReference type="ARBA" id="ARBA00023157"/>
    </source>
</evidence>
<proteinExistence type="inferred from homology"/>
<protein>
    <submittedName>
        <fullName evidence="8">EXTL3</fullName>
        <ecNumber evidence="8">2.4.1.223</ecNumber>
        <ecNumber evidence="8">2.4.1.224</ecNumber>
    </submittedName>
</protein>
<keyword evidence="9" id="KW-1185">Reference proteome</keyword>
<reference evidence="8 9" key="1">
    <citation type="submission" date="2020-06" db="EMBL/GenBank/DDBJ databases">
        <authorList>
            <person name="Li R."/>
            <person name="Bekaert M."/>
        </authorList>
    </citation>
    <scope>NUCLEOTIDE SEQUENCE [LARGE SCALE GENOMIC DNA]</scope>
    <source>
        <strain evidence="9">wild</strain>
    </source>
</reference>
<keyword evidence="8" id="KW-0328">Glycosyltransferase</keyword>
<keyword evidence="4 6" id="KW-0472">Membrane</keyword>
<dbReference type="GO" id="GO:0050508">
    <property type="term" value="F:glucuronosyl-N-acetylglucosaminyl-proteoglycan 4-alpha-N-acetylglucosaminyltransferase activity"/>
    <property type="evidence" value="ECO:0007669"/>
    <property type="project" value="UniProtKB-EC"/>
</dbReference>
<evidence type="ECO:0000259" key="7">
    <source>
        <dbReference type="Pfam" id="PF09258"/>
    </source>
</evidence>
<name>A0A6J8C2D2_MYTCO</name>
<evidence type="ECO:0000256" key="6">
    <source>
        <dbReference type="SAM" id="Phobius"/>
    </source>
</evidence>
<dbReference type="Proteomes" id="UP000507470">
    <property type="component" value="Unassembled WGS sequence"/>
</dbReference>
<evidence type="ECO:0000256" key="3">
    <source>
        <dbReference type="ARBA" id="ARBA00022679"/>
    </source>
</evidence>
<organism evidence="8 9">
    <name type="scientific">Mytilus coruscus</name>
    <name type="common">Sea mussel</name>
    <dbReference type="NCBI Taxonomy" id="42192"/>
    <lineage>
        <taxon>Eukaryota</taxon>
        <taxon>Metazoa</taxon>
        <taxon>Spiralia</taxon>
        <taxon>Lophotrochozoa</taxon>
        <taxon>Mollusca</taxon>
        <taxon>Bivalvia</taxon>
        <taxon>Autobranchia</taxon>
        <taxon>Pteriomorphia</taxon>
        <taxon>Mytilida</taxon>
        <taxon>Mytiloidea</taxon>
        <taxon>Mytilidae</taxon>
        <taxon>Mytilinae</taxon>
        <taxon>Mytilus</taxon>
    </lineage>
</organism>
<dbReference type="GO" id="GO:0001888">
    <property type="term" value="F:glucuronyl-galactosyl-proteoglycan 4-alpha-N-acetylglucosaminyltransferase activity"/>
    <property type="evidence" value="ECO:0007669"/>
    <property type="project" value="UniProtKB-EC"/>
</dbReference>
<evidence type="ECO:0000256" key="1">
    <source>
        <dbReference type="ARBA" id="ARBA00004648"/>
    </source>
</evidence>
<feature type="transmembrane region" description="Helical" evidence="6">
    <location>
        <begin position="12"/>
        <end position="29"/>
    </location>
</feature>
<dbReference type="Pfam" id="PF13578">
    <property type="entry name" value="Methyltransf_24"/>
    <property type="match status" value="1"/>
</dbReference>
<gene>
    <name evidence="8" type="ORF">MCOR_24421</name>
</gene>
<dbReference type="InterPro" id="IPR029044">
    <property type="entry name" value="Nucleotide-diphossugar_trans"/>
</dbReference>
<sequence>MSRNICKKKYLLLFFTICVSISLFYYVHFTSFNSKTKRLETSVYHSDWNFTSQAFTSDNISSVLNELNELDALIRTMVSEIKTFGNVYSGKATQQIQGYVTAIKDFNKNYPIRNICGIGFAGGHSAAVLLYTVHGASYTAFDKSENHMYEDTSLTWIKNKFSNRQITIIKGDSTKTVEKFKGECDVIHIDGAHHSRFPQLDMINMMRIASVNNLLLIDDCTNSWPSVTKAVEYLIKKDLVYDMKQYIAAGWSHHGTQKGWCIGHYKKTWSINQFVQNSLNLFSNKQLLLKRTENFQTNSFVFLNKVFCMPSWQGPECEEHIFIPCSKYSDECFYSDQSGVLAVSCDRWHKAQKVKQLTWDYKDINIDRNAHIKSVNYNELLPFDLGDVIEIGVGPFTQSRSILRNKTASSITLLEPMAFHYMNHVNNCVYKTGSFESLPTTLLSIPSDELSNYTRKYDTVVMIDGIENAYDALSTLSIAVTLLKENGLFIWHERLWDDYRGVANSLDDREFHIHPIRIKSVVAKQVMTMFDELYLSWHTDELHRLKNKDVYFIGKKLSKEMKSNIPERTSCFDRNAGRQTIIFFISNSNYTFLTEGIKMADQSTNTQRIILIQTESMNKNMSDIFRFTKVQILISHHHLPNWESEISYYTSPCVHINPHLTNVLLNSSDTVCVGTNAAVTLVLMGYSTKRLPNYEIILQAYAKMNSINQIILIWNNKNEPFFNLHYDVPMTFITPEENSMNNRFNVSKYLHTDAVLIVDDDVLLNEALISLMLYRWLENTDRLLGLDGRFVHSGNQYSGYGHGHNSSLVIGKTMLFHRKYLEQYMNDKVLVEWNEPRFCEDISMNALIFNATKRNPLIVQMNDYCYRKNLPEVDGLSISVPANRWIHKRSKCVQWVSEYFNIKF</sequence>
<dbReference type="InterPro" id="IPR004263">
    <property type="entry name" value="Exostosin"/>
</dbReference>
<dbReference type="EMBL" id="CACVKT020004325">
    <property type="protein sequence ID" value="CAC5389229.1"/>
    <property type="molecule type" value="Genomic_DNA"/>
</dbReference>
<dbReference type="PANTHER" id="PTHR48261:SF2">
    <property type="entry name" value="ACETYLGLUCOSAMINYLTRANSFERASE"/>
    <property type="match status" value="1"/>
</dbReference>
<dbReference type="EC" id="2.4.1.223" evidence="8"/>
<dbReference type="SUPFAM" id="SSF53335">
    <property type="entry name" value="S-adenosyl-L-methionine-dependent methyltransferases"/>
    <property type="match status" value="2"/>
</dbReference>
<dbReference type="Gene3D" id="3.40.50.150">
    <property type="entry name" value="Vaccinia Virus protein VP39"/>
    <property type="match status" value="1"/>
</dbReference>
<keyword evidence="6" id="KW-0812">Transmembrane</keyword>
<dbReference type="SUPFAM" id="SSF53448">
    <property type="entry name" value="Nucleotide-diphospho-sugar transferases"/>
    <property type="match status" value="1"/>
</dbReference>
<comment type="subcellular location">
    <subcellularLocation>
        <location evidence="1">Endoplasmic reticulum membrane</location>
        <topology evidence="1">Single-pass type II membrane protein</topology>
    </subcellularLocation>
</comment>